<name>A0A813R8U2_9BILA</name>
<reference evidence="2" key="1">
    <citation type="submission" date="2021-02" db="EMBL/GenBank/DDBJ databases">
        <authorList>
            <person name="Nowell W R."/>
        </authorList>
    </citation>
    <scope>NUCLEOTIDE SEQUENCE</scope>
</reference>
<evidence type="ECO:0000313" key="3">
    <source>
        <dbReference type="Proteomes" id="UP000663882"/>
    </source>
</evidence>
<dbReference type="InterPro" id="IPR038175">
    <property type="entry name" value="CBM21_dom_sf"/>
</dbReference>
<proteinExistence type="predicted"/>
<evidence type="ECO:0000259" key="1">
    <source>
        <dbReference type="PROSITE" id="PS51159"/>
    </source>
</evidence>
<dbReference type="InterPro" id="IPR050782">
    <property type="entry name" value="PP1_regulatory_subunit_3"/>
</dbReference>
<dbReference type="GO" id="GO:2001069">
    <property type="term" value="F:glycogen binding"/>
    <property type="evidence" value="ECO:0007669"/>
    <property type="project" value="TreeGrafter"/>
</dbReference>
<dbReference type="PROSITE" id="PS51159">
    <property type="entry name" value="CBM21"/>
    <property type="match status" value="1"/>
</dbReference>
<dbReference type="Gene3D" id="2.60.40.2440">
    <property type="entry name" value="Carbohydrate binding type-21 domain"/>
    <property type="match status" value="1"/>
</dbReference>
<dbReference type="Pfam" id="PF03370">
    <property type="entry name" value="CBM_21"/>
    <property type="match status" value="1"/>
</dbReference>
<dbReference type="GO" id="GO:0008157">
    <property type="term" value="F:protein phosphatase 1 binding"/>
    <property type="evidence" value="ECO:0007669"/>
    <property type="project" value="TreeGrafter"/>
</dbReference>
<dbReference type="EMBL" id="CAJNOO010000064">
    <property type="protein sequence ID" value="CAF0780489.1"/>
    <property type="molecule type" value="Genomic_DNA"/>
</dbReference>
<sequence>MSRKTLATNGNKDVDAPFLSSNHKVMQYLQSSAQCSTNTNNNYHNCNNNNPLVGQHKTSSHGHDIFYVKDSSMNNNHNQYQHRMHSSSENTPTPSTIDTSSRFSFSYGSSLSDPGGHCSILSSNTSSSGICSTFSDVGQEEGTSTSSEDLDFNLGFDQISDNDDIEVANLDEIDEYDEYEQNEEDNQRISNKNSDAITLLDFGDSNSDAHINGLEGFLRKSYSSATLNGNVEFNNDDTITDNQIKQQQQQQCVSLLHDSTYTLCSPDRFSMYTENDDHEKDKALHTIGTRSKSLGITLFDRKSALLEQPPKKVVRFADMLGLDLESIRYMTPPDQSANSLIQECIRIKLEQLRLAKSQSNLLSSSPCHFDLSNILHRSSSSSSVNTSKKSTKQYCLISKYFTSPTNIIPLIYERQVMLECLYTKDSIAYGTVRVHNRTYEKRVFARISGNDWETFQDIQGWHSMTYPNDNTDTFTIEIRLEKYDDDTKVPKQIYFAICLEANSQELWDDNFGRNYVLDVVERRQKTNM</sequence>
<organism evidence="2 3">
    <name type="scientific">Rotaria sordida</name>
    <dbReference type="NCBI Taxonomy" id="392033"/>
    <lineage>
        <taxon>Eukaryota</taxon>
        <taxon>Metazoa</taxon>
        <taxon>Spiralia</taxon>
        <taxon>Gnathifera</taxon>
        <taxon>Rotifera</taxon>
        <taxon>Eurotatoria</taxon>
        <taxon>Bdelloidea</taxon>
        <taxon>Philodinida</taxon>
        <taxon>Philodinidae</taxon>
        <taxon>Rotaria</taxon>
    </lineage>
</organism>
<evidence type="ECO:0000313" key="2">
    <source>
        <dbReference type="EMBL" id="CAF0780489.1"/>
    </source>
</evidence>
<dbReference type="AlphaFoldDB" id="A0A813R8U2"/>
<dbReference type="InterPro" id="IPR005036">
    <property type="entry name" value="CBM21_dom"/>
</dbReference>
<dbReference type="Proteomes" id="UP000663882">
    <property type="component" value="Unassembled WGS sequence"/>
</dbReference>
<dbReference type="PANTHER" id="PTHR12307:SF36">
    <property type="entry name" value="GLYCOGEN-BINDING SUBUNIT 76A"/>
    <property type="match status" value="1"/>
</dbReference>
<comment type="caution">
    <text evidence="2">The sequence shown here is derived from an EMBL/GenBank/DDBJ whole genome shotgun (WGS) entry which is preliminary data.</text>
</comment>
<gene>
    <name evidence="2" type="ORF">RFH988_LOCUS2871</name>
</gene>
<accession>A0A813R8U2</accession>
<feature type="domain" description="CBM21" evidence="1">
    <location>
        <begin position="408"/>
        <end position="518"/>
    </location>
</feature>
<dbReference type="PANTHER" id="PTHR12307">
    <property type="entry name" value="PROTEIN PHOSPHATASE 1 REGULATORY SUBUNIT"/>
    <property type="match status" value="1"/>
</dbReference>
<dbReference type="GO" id="GO:0000164">
    <property type="term" value="C:protein phosphatase type 1 complex"/>
    <property type="evidence" value="ECO:0007669"/>
    <property type="project" value="TreeGrafter"/>
</dbReference>
<dbReference type="OrthoDB" id="1881at2759"/>
<dbReference type="GO" id="GO:0005979">
    <property type="term" value="P:regulation of glycogen biosynthetic process"/>
    <property type="evidence" value="ECO:0007669"/>
    <property type="project" value="TreeGrafter"/>
</dbReference>
<protein>
    <recommendedName>
        <fullName evidence="1">CBM21 domain-containing protein</fullName>
    </recommendedName>
</protein>